<accession>A0ACB8C5M1</accession>
<dbReference type="Proteomes" id="UP000821865">
    <property type="component" value="Chromosome 9"/>
</dbReference>
<evidence type="ECO:0000313" key="1">
    <source>
        <dbReference type="EMBL" id="KAH7934119.1"/>
    </source>
</evidence>
<dbReference type="EMBL" id="CM023478">
    <property type="protein sequence ID" value="KAH7934119.1"/>
    <property type="molecule type" value="Genomic_DNA"/>
</dbReference>
<proteinExistence type="predicted"/>
<protein>
    <submittedName>
        <fullName evidence="1">Uncharacterized protein</fullName>
    </submittedName>
</protein>
<reference evidence="1" key="1">
    <citation type="submission" date="2020-05" db="EMBL/GenBank/DDBJ databases">
        <title>Large-scale comparative analyses of tick genomes elucidate their genetic diversity and vector capacities.</title>
        <authorList>
            <person name="Jia N."/>
            <person name="Wang J."/>
            <person name="Shi W."/>
            <person name="Du L."/>
            <person name="Sun Y."/>
            <person name="Zhan W."/>
            <person name="Jiang J."/>
            <person name="Wang Q."/>
            <person name="Zhang B."/>
            <person name="Ji P."/>
            <person name="Sakyi L.B."/>
            <person name="Cui X."/>
            <person name="Yuan T."/>
            <person name="Jiang B."/>
            <person name="Yang W."/>
            <person name="Lam T.T.-Y."/>
            <person name="Chang Q."/>
            <person name="Ding S."/>
            <person name="Wang X."/>
            <person name="Zhu J."/>
            <person name="Ruan X."/>
            <person name="Zhao L."/>
            <person name="Wei J."/>
            <person name="Que T."/>
            <person name="Du C."/>
            <person name="Cheng J."/>
            <person name="Dai P."/>
            <person name="Han X."/>
            <person name="Huang E."/>
            <person name="Gao Y."/>
            <person name="Liu J."/>
            <person name="Shao H."/>
            <person name="Ye R."/>
            <person name="Li L."/>
            <person name="Wei W."/>
            <person name="Wang X."/>
            <person name="Wang C."/>
            <person name="Yang T."/>
            <person name="Huo Q."/>
            <person name="Li W."/>
            <person name="Guo W."/>
            <person name="Chen H."/>
            <person name="Zhou L."/>
            <person name="Ni X."/>
            <person name="Tian J."/>
            <person name="Zhou Y."/>
            <person name="Sheng Y."/>
            <person name="Liu T."/>
            <person name="Pan Y."/>
            <person name="Xia L."/>
            <person name="Li J."/>
            <person name="Zhao F."/>
            <person name="Cao W."/>
        </authorList>
    </citation>
    <scope>NUCLEOTIDE SEQUENCE</scope>
    <source>
        <strain evidence="1">Dsil-2018</strain>
    </source>
</reference>
<evidence type="ECO:0000313" key="2">
    <source>
        <dbReference type="Proteomes" id="UP000821865"/>
    </source>
</evidence>
<sequence>MRRAALASEAHARSAHVGRQPSAADWSIRKECKGPLDVFFMVFSEASDWNRRADIRDTLLADLVKKTFKWAGAFVLQEPWEPLVAKWIEVEGDTAGDLIVLPPSARNASANASDAFHKAARWALEYCAEACYVIKLADDTAVHPVLLYKFLRRTYRTGMGAVHCDTSGSTVLPPSTDVAGLLAVKAHFFAGGYDMHCRGLVVLASLKLLKDLDRALLTEGSETASVPSLSQRQDSHLWLQISNVAVGRLSDISFDSTWNCAFVKLRDTSMRRLDRYALWYFTLWKDVVGNKPRLRELLRGVQHRNGVSAKGVQI</sequence>
<gene>
    <name evidence="1" type="ORF">HPB49_021634</name>
</gene>
<organism evidence="1 2">
    <name type="scientific">Dermacentor silvarum</name>
    <name type="common">Tick</name>
    <dbReference type="NCBI Taxonomy" id="543639"/>
    <lineage>
        <taxon>Eukaryota</taxon>
        <taxon>Metazoa</taxon>
        <taxon>Ecdysozoa</taxon>
        <taxon>Arthropoda</taxon>
        <taxon>Chelicerata</taxon>
        <taxon>Arachnida</taxon>
        <taxon>Acari</taxon>
        <taxon>Parasitiformes</taxon>
        <taxon>Ixodida</taxon>
        <taxon>Ixodoidea</taxon>
        <taxon>Ixodidae</taxon>
        <taxon>Rhipicephalinae</taxon>
        <taxon>Dermacentor</taxon>
    </lineage>
</organism>
<comment type="caution">
    <text evidence="1">The sequence shown here is derived from an EMBL/GenBank/DDBJ whole genome shotgun (WGS) entry which is preliminary data.</text>
</comment>
<keyword evidence="2" id="KW-1185">Reference proteome</keyword>
<name>A0ACB8C5M1_DERSI</name>